<evidence type="ECO:0000313" key="2">
    <source>
        <dbReference type="EMBL" id="QJI03650.1"/>
    </source>
</evidence>
<evidence type="ECO:0000256" key="1">
    <source>
        <dbReference type="SAM" id="Phobius"/>
    </source>
</evidence>
<keyword evidence="1" id="KW-0812">Transmembrane</keyword>
<keyword evidence="1" id="KW-0472">Membrane</keyword>
<proteinExistence type="predicted"/>
<dbReference type="AlphaFoldDB" id="A0A6M3Y0F3"/>
<reference evidence="2" key="1">
    <citation type="submission" date="2020-03" db="EMBL/GenBank/DDBJ databases">
        <title>The deep terrestrial virosphere.</title>
        <authorList>
            <person name="Holmfeldt K."/>
            <person name="Nilsson E."/>
            <person name="Simone D."/>
            <person name="Lopez-Fernandez M."/>
            <person name="Wu X."/>
            <person name="de Brujin I."/>
            <person name="Lundin D."/>
            <person name="Andersson A."/>
            <person name="Bertilsson S."/>
            <person name="Dopson M."/>
        </authorList>
    </citation>
    <scope>NUCLEOTIDE SEQUENCE</scope>
    <source>
        <strain evidence="2">TM448B04829</strain>
    </source>
</reference>
<keyword evidence="1" id="KW-1133">Transmembrane helix</keyword>
<organism evidence="2">
    <name type="scientific">viral metagenome</name>
    <dbReference type="NCBI Taxonomy" id="1070528"/>
    <lineage>
        <taxon>unclassified sequences</taxon>
        <taxon>metagenomes</taxon>
        <taxon>organismal metagenomes</taxon>
    </lineage>
</organism>
<protein>
    <submittedName>
        <fullName evidence="2">Uncharacterized protein</fullName>
    </submittedName>
</protein>
<accession>A0A6M3Y0F3</accession>
<name>A0A6M3Y0F3_9ZZZZ</name>
<gene>
    <name evidence="2" type="ORF">TM448B04829_0001</name>
</gene>
<dbReference type="EMBL" id="MT145107">
    <property type="protein sequence ID" value="QJI03650.1"/>
    <property type="molecule type" value="Genomic_DNA"/>
</dbReference>
<feature type="transmembrane region" description="Helical" evidence="1">
    <location>
        <begin position="160"/>
        <end position="177"/>
    </location>
</feature>
<sequence length="178" mass="20528">MKEFLYVLLIGFILGSVATYFVKPKEVIERIDSISIKVDTNKIINEYYAEMKAKLRAELKPSVIKIKEKVNIDSLWKEAKQYAIDSLYAVNGDYLYIASADTTLEDSTSSMSAHVDVISPIPIHKTTKIKFEIKSEIWSLDSVKTEYKTIMEEIAFHEDLWFWFAMLESLMIVIISIL</sequence>